<name>A0A3R9NTT9_9BACT</name>
<dbReference type="InterPro" id="IPR004387">
    <property type="entry name" value="Pept_M50_Zn"/>
</dbReference>
<dbReference type="Proteomes" id="UP000269669">
    <property type="component" value="Unassembled WGS sequence"/>
</dbReference>
<dbReference type="GO" id="GO:0016020">
    <property type="term" value="C:membrane"/>
    <property type="evidence" value="ECO:0007669"/>
    <property type="project" value="InterPro"/>
</dbReference>
<keyword evidence="3" id="KW-0732">Signal</keyword>
<dbReference type="PANTHER" id="PTHR42837">
    <property type="entry name" value="REGULATOR OF SIGMA-E PROTEASE RSEP"/>
    <property type="match status" value="1"/>
</dbReference>
<dbReference type="CDD" id="cd06779">
    <property type="entry name" value="cpPDZ_Deg_HtrA-like"/>
    <property type="match status" value="1"/>
</dbReference>
<dbReference type="PANTHER" id="PTHR42837:SF2">
    <property type="entry name" value="MEMBRANE METALLOPROTEASE ARASP2, CHLOROPLASTIC-RELATED"/>
    <property type="match status" value="1"/>
</dbReference>
<evidence type="ECO:0000256" key="1">
    <source>
        <dbReference type="ARBA" id="ARBA00001947"/>
    </source>
</evidence>
<dbReference type="InterPro" id="IPR001478">
    <property type="entry name" value="PDZ"/>
</dbReference>
<feature type="domain" description="PDZ" evidence="4">
    <location>
        <begin position="190"/>
        <end position="254"/>
    </location>
</feature>
<feature type="region of interest" description="Disordered" evidence="2">
    <location>
        <begin position="151"/>
        <end position="173"/>
    </location>
</feature>
<feature type="chain" id="PRO_5018541291" evidence="3">
    <location>
        <begin position="25"/>
        <end position="391"/>
    </location>
</feature>
<dbReference type="SUPFAM" id="SSF50156">
    <property type="entry name" value="PDZ domain-like"/>
    <property type="match status" value="2"/>
</dbReference>
<organism evidence="5 6">
    <name type="scientific">Edaphobacter aggregans</name>
    <dbReference type="NCBI Taxonomy" id="570835"/>
    <lineage>
        <taxon>Bacteria</taxon>
        <taxon>Pseudomonadati</taxon>
        <taxon>Acidobacteriota</taxon>
        <taxon>Terriglobia</taxon>
        <taxon>Terriglobales</taxon>
        <taxon>Acidobacteriaceae</taxon>
        <taxon>Edaphobacter</taxon>
    </lineage>
</organism>
<comment type="cofactor">
    <cofactor evidence="1">
        <name>Zn(2+)</name>
        <dbReference type="ChEBI" id="CHEBI:29105"/>
    </cofactor>
</comment>
<keyword evidence="6" id="KW-1185">Reference proteome</keyword>
<dbReference type="EMBL" id="RSDW01000001">
    <property type="protein sequence ID" value="RSL16670.1"/>
    <property type="molecule type" value="Genomic_DNA"/>
</dbReference>
<dbReference type="GO" id="GO:0004222">
    <property type="term" value="F:metalloendopeptidase activity"/>
    <property type="evidence" value="ECO:0007669"/>
    <property type="project" value="InterPro"/>
</dbReference>
<dbReference type="Gene3D" id="2.30.42.10">
    <property type="match status" value="2"/>
</dbReference>
<comment type="caution">
    <text evidence="5">The sequence shown here is derived from an EMBL/GenBank/DDBJ whole genome shotgun (WGS) entry which is preliminary data.</text>
</comment>
<reference evidence="5 6" key="1">
    <citation type="submission" date="2018-12" db="EMBL/GenBank/DDBJ databases">
        <title>Sequencing of bacterial isolates from soil warming experiment in Harvard Forest, Massachusetts, USA.</title>
        <authorList>
            <person name="Deangelis K."/>
        </authorList>
    </citation>
    <scope>NUCLEOTIDE SEQUENCE [LARGE SCALE GENOMIC DNA]</scope>
    <source>
        <strain evidence="5 6">EB153</strain>
    </source>
</reference>
<dbReference type="InterPro" id="IPR036034">
    <property type="entry name" value="PDZ_sf"/>
</dbReference>
<feature type="domain" description="PDZ" evidence="4">
    <location>
        <begin position="43"/>
        <end position="126"/>
    </location>
</feature>
<evidence type="ECO:0000256" key="2">
    <source>
        <dbReference type="SAM" id="MobiDB-lite"/>
    </source>
</evidence>
<dbReference type="SMART" id="SM00228">
    <property type="entry name" value="PDZ"/>
    <property type="match status" value="2"/>
</dbReference>
<gene>
    <name evidence="5" type="ORF">EDE15_2191</name>
</gene>
<dbReference type="OrthoDB" id="109450at2"/>
<dbReference type="Pfam" id="PF13180">
    <property type="entry name" value="PDZ_2"/>
    <property type="match status" value="2"/>
</dbReference>
<feature type="signal peptide" evidence="3">
    <location>
        <begin position="1"/>
        <end position="24"/>
    </location>
</feature>
<evidence type="ECO:0000313" key="6">
    <source>
        <dbReference type="Proteomes" id="UP000269669"/>
    </source>
</evidence>
<dbReference type="AlphaFoldDB" id="A0A3R9NTT9"/>
<evidence type="ECO:0000259" key="4">
    <source>
        <dbReference type="PROSITE" id="PS50106"/>
    </source>
</evidence>
<dbReference type="GO" id="GO:0006508">
    <property type="term" value="P:proteolysis"/>
    <property type="evidence" value="ECO:0007669"/>
    <property type="project" value="InterPro"/>
</dbReference>
<evidence type="ECO:0000256" key="3">
    <source>
        <dbReference type="SAM" id="SignalP"/>
    </source>
</evidence>
<dbReference type="PROSITE" id="PS50106">
    <property type="entry name" value="PDZ"/>
    <property type="match status" value="2"/>
</dbReference>
<evidence type="ECO:0000313" key="5">
    <source>
        <dbReference type="EMBL" id="RSL16670.1"/>
    </source>
</evidence>
<protein>
    <submittedName>
        <fullName evidence="5">PDZ domain-containing protein</fullName>
    </submittedName>
</protein>
<proteinExistence type="predicted"/>
<sequence>MRHSVAFGVLALTAVLGLSRGAMAFVDPGYSHTSGAMPSHGPQGYLGVDLREVNEDQVAPLKLKEARGVEIVNVDHDGPACKAGLRIHDVILEMNGQLIEGVDQLRRMLRESPPGRTVSLLLSHDGQQQTISVQLANRETVERDAWEQRYKVPEPDPPADSTKSYGGTGFLSPGTAGRATKGMHNLLGSAMIVSSSFTGAKLEVMGPQLAEFFGAQGSAGLLVRSVDSNSPAADAGLRAGDVVVKVNSISVVNGSDWTKAIHENRGKAVPVVVLRDKKEQTLTLTPDGKKRSSVERGVELEEFFGGGDQAEQTREILAQLQPLFDSMAADARRRMEAASYSPEMAHMMARLEVFAADPQLRQNLETARKQVDAAADAAKRAADTEGRLRMN</sequence>
<dbReference type="RefSeq" id="WP_125485246.1">
    <property type="nucleotide sequence ID" value="NZ_RSDW01000001.1"/>
</dbReference>
<accession>A0A3R9NTT9</accession>